<evidence type="ECO:0000313" key="1">
    <source>
        <dbReference type="EMBL" id="KRK26702.1"/>
    </source>
</evidence>
<accession>A0A837RD65</accession>
<name>A0A837RD65_LACPE</name>
<reference evidence="1 2" key="1">
    <citation type="journal article" date="2015" name="Genome Announc.">
        <title>Expanding the biotechnology potential of lactobacilli through comparative genomics of 213 strains and associated genera.</title>
        <authorList>
            <person name="Sun Z."/>
            <person name="Harris H.M."/>
            <person name="McCann A."/>
            <person name="Guo C."/>
            <person name="Argimon S."/>
            <person name="Zhang W."/>
            <person name="Yang X."/>
            <person name="Jeffery I.B."/>
            <person name="Cooney J.C."/>
            <person name="Kagawa T.F."/>
            <person name="Liu W."/>
            <person name="Song Y."/>
            <person name="Salvetti E."/>
            <person name="Wrobel A."/>
            <person name="Rasinkangas P."/>
            <person name="Parkhill J."/>
            <person name="Rea M.C."/>
            <person name="O'Sullivan O."/>
            <person name="Ritari J."/>
            <person name="Douillard F.P."/>
            <person name="Paul Ross R."/>
            <person name="Yang R."/>
            <person name="Briner A.E."/>
            <person name="Felis G.E."/>
            <person name="de Vos W.M."/>
            <person name="Barrangou R."/>
            <person name="Klaenhammer T.R."/>
            <person name="Caufield P.W."/>
            <person name="Cui Y."/>
            <person name="Zhang H."/>
            <person name="O'Toole P.W."/>
        </authorList>
    </citation>
    <scope>NUCLEOTIDE SEQUENCE [LARGE SCALE GENOMIC DNA]</scope>
    <source>
        <strain evidence="1 2">DSM 20314</strain>
    </source>
</reference>
<dbReference type="RefSeq" id="WP_225351347.1">
    <property type="nucleotide sequence ID" value="NZ_AZCU01000002.1"/>
</dbReference>
<dbReference type="Proteomes" id="UP000051020">
    <property type="component" value="Unassembled WGS sequence"/>
</dbReference>
<dbReference type="GeneID" id="49394256"/>
<dbReference type="EMBL" id="AZCU01000002">
    <property type="protein sequence ID" value="KRK26702.1"/>
    <property type="molecule type" value="Genomic_DNA"/>
</dbReference>
<organism evidence="1 2">
    <name type="scientific">Lactiplantibacillus pentosus DSM 20314</name>
    <dbReference type="NCBI Taxonomy" id="1423791"/>
    <lineage>
        <taxon>Bacteria</taxon>
        <taxon>Bacillati</taxon>
        <taxon>Bacillota</taxon>
        <taxon>Bacilli</taxon>
        <taxon>Lactobacillales</taxon>
        <taxon>Lactobacillaceae</taxon>
        <taxon>Lactiplantibacillus</taxon>
    </lineage>
</organism>
<dbReference type="AlphaFoldDB" id="A0A837RD65"/>
<comment type="caution">
    <text evidence="1">The sequence shown here is derived from an EMBL/GenBank/DDBJ whole genome shotgun (WGS) entry which is preliminary data.</text>
</comment>
<sequence>MILDHIDPYSDKLQSLQQLRVTIEIGMDIQIKIHDTEWYIGPLQGKRLISKNNGDFMHMFETDNPDEVLNYVIDGQRIRDQWRDVVIVSM</sequence>
<evidence type="ECO:0000313" key="2">
    <source>
        <dbReference type="Proteomes" id="UP000051020"/>
    </source>
</evidence>
<gene>
    <name evidence="1" type="ORF">FD24_GL001506</name>
</gene>
<protein>
    <submittedName>
        <fullName evidence="1">Uncharacterized protein</fullName>
    </submittedName>
</protein>
<proteinExistence type="predicted"/>